<dbReference type="SUPFAM" id="SSF158472">
    <property type="entry name" value="HAMP domain-like"/>
    <property type="match status" value="1"/>
</dbReference>
<dbReference type="CDD" id="cd00077">
    <property type="entry name" value="HDc"/>
    <property type="match status" value="1"/>
</dbReference>
<dbReference type="SMART" id="SM00304">
    <property type="entry name" value="HAMP"/>
    <property type="match status" value="1"/>
</dbReference>
<accession>A0A485LV32</accession>
<dbReference type="Pfam" id="PF13487">
    <property type="entry name" value="HD_5"/>
    <property type="match status" value="1"/>
</dbReference>
<dbReference type="PANTHER" id="PTHR43155:SF2">
    <property type="entry name" value="CYCLIC DI-GMP PHOSPHODIESTERASE PA4108"/>
    <property type="match status" value="1"/>
</dbReference>
<dbReference type="EMBL" id="CAADRM010000020">
    <property type="protein sequence ID" value="VFU11831.1"/>
    <property type="molecule type" value="Genomic_DNA"/>
</dbReference>
<feature type="domain" description="HD-GYP" evidence="3">
    <location>
        <begin position="272"/>
        <end position="467"/>
    </location>
</feature>
<keyword evidence="1" id="KW-0812">Transmembrane</keyword>
<dbReference type="PROSITE" id="PS51832">
    <property type="entry name" value="HD_GYP"/>
    <property type="match status" value="1"/>
</dbReference>
<organism evidence="4">
    <name type="scientific">anaerobic digester metagenome</name>
    <dbReference type="NCBI Taxonomy" id="1263854"/>
    <lineage>
        <taxon>unclassified sequences</taxon>
        <taxon>metagenomes</taxon>
        <taxon>ecological metagenomes</taxon>
    </lineage>
</organism>
<dbReference type="InterPro" id="IPR003660">
    <property type="entry name" value="HAMP_dom"/>
</dbReference>
<sequence>MCIRGLSKSVRSVLRYLPEKIRSASLRFKIAFFTIILLTGTSLILSLMTIQIMNNYILNEIIKRGESVGKSIAASAGYSLLSRDLLGLDTLVFKAKSSNSDMPYVAIVDTNMKVVVHSDTPMIGETMHITRGRLFREAGDGTTVRELPDPSDAVFEISCPIVFMDKALGNVVLGMNRSVLIEAQRKVTNRVLLIFGIIALSGVFASSLLASFLIKPIRELSAGVDELKSGTTKKQLRIFSRDELGDLTRNFNEMSAQLAEQREKLGKYARDLEDAYVSIVKVVAAAIDARDAYTHGHSARVARLSLLIGKEIGLSQDELAELEIACLFHDVGKIKTPDSILLKQDKLNPAEYREMMSHVEYGASILSWAPSLARYIPSTRHHHEWHNGKGYPDGLAGDDIPLFAAIIAIGDTFDAMTTDRPYRKALSEDEALKEITRMSGVQFRPDLVRVFIEQMEKHRVHKAPQSILKLV</sequence>
<evidence type="ECO:0000259" key="3">
    <source>
        <dbReference type="PROSITE" id="PS51832"/>
    </source>
</evidence>
<feature type="domain" description="HAMP" evidence="2">
    <location>
        <begin position="211"/>
        <end position="263"/>
    </location>
</feature>
<dbReference type="SMART" id="SM00471">
    <property type="entry name" value="HDc"/>
    <property type="match status" value="1"/>
</dbReference>
<dbReference type="SUPFAM" id="SSF103190">
    <property type="entry name" value="Sensory domain-like"/>
    <property type="match status" value="1"/>
</dbReference>
<keyword evidence="1" id="KW-0472">Membrane</keyword>
<dbReference type="InterPro" id="IPR029151">
    <property type="entry name" value="Sensor-like_sf"/>
</dbReference>
<dbReference type="GO" id="GO:0071111">
    <property type="term" value="F:cyclic-guanylate-specific phosphodiesterase activity"/>
    <property type="evidence" value="ECO:0007669"/>
    <property type="project" value="UniProtKB-EC"/>
</dbReference>
<dbReference type="AlphaFoldDB" id="A0A485LV32"/>
<dbReference type="SUPFAM" id="SSF109604">
    <property type="entry name" value="HD-domain/PDEase-like"/>
    <property type="match status" value="1"/>
</dbReference>
<dbReference type="PANTHER" id="PTHR43155">
    <property type="entry name" value="CYCLIC DI-GMP PHOSPHODIESTERASE PA4108-RELATED"/>
    <property type="match status" value="1"/>
</dbReference>
<keyword evidence="1" id="KW-1133">Transmembrane helix</keyword>
<keyword evidence="4" id="KW-0378">Hydrolase</keyword>
<evidence type="ECO:0000313" key="4">
    <source>
        <dbReference type="EMBL" id="VFU11831.1"/>
    </source>
</evidence>
<dbReference type="CDD" id="cd06225">
    <property type="entry name" value="HAMP"/>
    <property type="match status" value="1"/>
</dbReference>
<name>A0A485LV32_9ZZZZ</name>
<reference evidence="4" key="1">
    <citation type="submission" date="2019-03" db="EMBL/GenBank/DDBJ databases">
        <authorList>
            <person name="Hao L."/>
        </authorList>
    </citation>
    <scope>NUCLEOTIDE SEQUENCE</scope>
</reference>
<feature type="transmembrane region" description="Helical" evidence="1">
    <location>
        <begin position="191"/>
        <end position="214"/>
    </location>
</feature>
<gene>
    <name evidence="4" type="primary">rpfG</name>
    <name evidence="4" type="ORF">SCFA_1160003</name>
</gene>
<protein>
    <submittedName>
        <fullName evidence="4">Cyclic di-GMP phosphodiesterase response regulator RpfG</fullName>
        <ecNumber evidence="4">3.1.4.52</ecNumber>
    </submittedName>
</protein>
<dbReference type="GO" id="GO:0007165">
    <property type="term" value="P:signal transduction"/>
    <property type="evidence" value="ECO:0007669"/>
    <property type="project" value="InterPro"/>
</dbReference>
<feature type="transmembrane region" description="Helical" evidence="1">
    <location>
        <begin position="30"/>
        <end position="50"/>
    </location>
</feature>
<dbReference type="InterPro" id="IPR003607">
    <property type="entry name" value="HD/PDEase_dom"/>
</dbReference>
<dbReference type="PROSITE" id="PS50885">
    <property type="entry name" value="HAMP"/>
    <property type="match status" value="1"/>
</dbReference>
<proteinExistence type="predicted"/>
<dbReference type="Gene3D" id="1.10.3210.10">
    <property type="entry name" value="Hypothetical protein af1432"/>
    <property type="match status" value="1"/>
</dbReference>
<dbReference type="InterPro" id="IPR037522">
    <property type="entry name" value="HD_GYP_dom"/>
</dbReference>
<evidence type="ECO:0000256" key="1">
    <source>
        <dbReference type="SAM" id="Phobius"/>
    </source>
</evidence>
<evidence type="ECO:0000259" key="2">
    <source>
        <dbReference type="PROSITE" id="PS50885"/>
    </source>
</evidence>
<dbReference type="GO" id="GO:0016020">
    <property type="term" value="C:membrane"/>
    <property type="evidence" value="ECO:0007669"/>
    <property type="project" value="InterPro"/>
</dbReference>
<dbReference type="EC" id="3.1.4.52" evidence="4"/>
<dbReference type="Pfam" id="PF00672">
    <property type="entry name" value="HAMP"/>
    <property type="match status" value="1"/>
</dbReference>
<dbReference type="Gene3D" id="6.10.340.10">
    <property type="match status" value="1"/>
</dbReference>